<gene>
    <name evidence="2" type="ordered locus">Suden_0359</name>
</gene>
<dbReference type="Proteomes" id="UP000002714">
    <property type="component" value="Chromosome"/>
</dbReference>
<dbReference type="KEGG" id="tdn:Suden_0359"/>
<dbReference type="AlphaFoldDB" id="Q30TP1"/>
<feature type="transmembrane region" description="Helical" evidence="1">
    <location>
        <begin position="12"/>
        <end position="31"/>
    </location>
</feature>
<dbReference type="RefSeq" id="WP_011371994.1">
    <property type="nucleotide sequence ID" value="NC_007575.1"/>
</dbReference>
<keyword evidence="1" id="KW-0472">Membrane</keyword>
<keyword evidence="3" id="KW-1185">Reference proteome</keyword>
<keyword evidence="1" id="KW-0812">Transmembrane</keyword>
<accession>Q30TP1</accession>
<organism evidence="2 3">
    <name type="scientific">Sulfurimonas denitrificans (strain ATCC 33889 / DSM 1251)</name>
    <name type="common">Thiomicrospira denitrificans (strain ATCC 33889 / DSM 1251)</name>
    <dbReference type="NCBI Taxonomy" id="326298"/>
    <lineage>
        <taxon>Bacteria</taxon>
        <taxon>Pseudomonadati</taxon>
        <taxon>Campylobacterota</taxon>
        <taxon>Epsilonproteobacteria</taxon>
        <taxon>Campylobacterales</taxon>
        <taxon>Sulfurimonadaceae</taxon>
        <taxon>Sulfurimonas</taxon>
    </lineage>
</organism>
<sequence length="114" mass="13019">MREIFIRYKIVIFRVLGIMMLLIGFILFFWMSPKEGFSENEVALANLARMEASVKGGSATTSKQSQKPDASKFVQELQNAQQQQVQYLLIATMIFGVLFLLYSFISKPKNDSEI</sequence>
<dbReference type="HOGENOM" id="CLU_2208690_0_0_7"/>
<protein>
    <submittedName>
        <fullName evidence="2">Uncharacterized protein</fullName>
    </submittedName>
</protein>
<proteinExistence type="predicted"/>
<evidence type="ECO:0000313" key="2">
    <source>
        <dbReference type="EMBL" id="ABB43640.1"/>
    </source>
</evidence>
<dbReference type="OrthoDB" id="5334721at2"/>
<dbReference type="EMBL" id="CP000153">
    <property type="protein sequence ID" value="ABB43640.1"/>
    <property type="molecule type" value="Genomic_DNA"/>
</dbReference>
<reference evidence="2 3" key="1">
    <citation type="journal article" date="2008" name="Appl. Environ. Microbiol.">
        <title>Genome of the epsilonproteobacterial chemolithoautotroph Sulfurimonas denitrificans.</title>
        <authorList>
            <person name="Sievert S.M."/>
            <person name="Scott K.M."/>
            <person name="Klotz M.G."/>
            <person name="Chain P.S.G."/>
            <person name="Hauser L.J."/>
            <person name="Hemp J."/>
            <person name="Huegler M."/>
            <person name="Land M."/>
            <person name="Lapidus A."/>
            <person name="Larimer F.W."/>
            <person name="Lucas S."/>
            <person name="Malfatti S.A."/>
            <person name="Meyer F."/>
            <person name="Paulsen I.T."/>
            <person name="Ren Q."/>
            <person name="Simon J."/>
            <person name="Bailey K."/>
            <person name="Diaz E."/>
            <person name="Fitzpatrick K.A."/>
            <person name="Glover B."/>
            <person name="Gwatney N."/>
            <person name="Korajkic A."/>
            <person name="Long A."/>
            <person name="Mobberley J.M."/>
            <person name="Pantry S.N."/>
            <person name="Pazder G."/>
            <person name="Peterson S."/>
            <person name="Quintanilla J.D."/>
            <person name="Sprinkle R."/>
            <person name="Stephens J."/>
            <person name="Thomas P."/>
            <person name="Vaughn R."/>
            <person name="Weber M.J."/>
            <person name="Wooten L.L."/>
        </authorList>
    </citation>
    <scope>NUCLEOTIDE SEQUENCE [LARGE SCALE GENOMIC DNA]</scope>
    <source>
        <strain evidence="3">ATCC 33889 / DSM 1251</strain>
    </source>
</reference>
<feature type="transmembrane region" description="Helical" evidence="1">
    <location>
        <begin position="85"/>
        <end position="105"/>
    </location>
</feature>
<evidence type="ECO:0000256" key="1">
    <source>
        <dbReference type="SAM" id="Phobius"/>
    </source>
</evidence>
<evidence type="ECO:0000313" key="3">
    <source>
        <dbReference type="Proteomes" id="UP000002714"/>
    </source>
</evidence>
<keyword evidence="1" id="KW-1133">Transmembrane helix</keyword>
<name>Q30TP1_SULDN</name>